<name>A0AAN5I9H6_9BILA</name>
<evidence type="ECO:0000256" key="3">
    <source>
        <dbReference type="ARBA" id="ARBA00022833"/>
    </source>
</evidence>
<dbReference type="Proteomes" id="UP001328107">
    <property type="component" value="Unassembled WGS sequence"/>
</dbReference>
<feature type="domain" description="THAP-type" evidence="7">
    <location>
        <begin position="220"/>
        <end position="303"/>
    </location>
</feature>
<evidence type="ECO:0000256" key="2">
    <source>
        <dbReference type="ARBA" id="ARBA00022771"/>
    </source>
</evidence>
<keyword evidence="1" id="KW-0479">Metal-binding</keyword>
<feature type="region of interest" description="Disordered" evidence="6">
    <location>
        <begin position="120"/>
        <end position="215"/>
    </location>
</feature>
<dbReference type="EMBL" id="BTRK01000006">
    <property type="protein sequence ID" value="GMR57673.1"/>
    <property type="molecule type" value="Genomic_DNA"/>
</dbReference>
<organism evidence="8 9">
    <name type="scientific">Pristionchus mayeri</name>
    <dbReference type="NCBI Taxonomy" id="1317129"/>
    <lineage>
        <taxon>Eukaryota</taxon>
        <taxon>Metazoa</taxon>
        <taxon>Ecdysozoa</taxon>
        <taxon>Nematoda</taxon>
        <taxon>Chromadorea</taxon>
        <taxon>Rhabditida</taxon>
        <taxon>Rhabditina</taxon>
        <taxon>Diplogasteromorpha</taxon>
        <taxon>Diplogasteroidea</taxon>
        <taxon>Neodiplogasteridae</taxon>
        <taxon>Pristionchus</taxon>
    </lineage>
</organism>
<dbReference type="GO" id="GO:0008270">
    <property type="term" value="F:zinc ion binding"/>
    <property type="evidence" value="ECO:0007669"/>
    <property type="project" value="UniProtKB-KW"/>
</dbReference>
<proteinExistence type="predicted"/>
<keyword evidence="2 5" id="KW-0863">Zinc-finger</keyword>
<keyword evidence="3" id="KW-0862">Zinc</keyword>
<feature type="non-terminal residue" evidence="8">
    <location>
        <position position="1"/>
    </location>
</feature>
<dbReference type="InterPro" id="IPR006612">
    <property type="entry name" value="THAP_Znf"/>
</dbReference>
<dbReference type="SUPFAM" id="SSF57716">
    <property type="entry name" value="Glucocorticoid receptor-like (DNA-binding domain)"/>
    <property type="match status" value="1"/>
</dbReference>
<keyword evidence="9" id="KW-1185">Reference proteome</keyword>
<feature type="non-terminal residue" evidence="8">
    <location>
        <position position="324"/>
    </location>
</feature>
<feature type="compositionally biased region" description="Polar residues" evidence="6">
    <location>
        <begin position="170"/>
        <end position="179"/>
    </location>
</feature>
<comment type="caution">
    <text evidence="8">The sequence shown here is derived from an EMBL/GenBank/DDBJ whole genome shotgun (WGS) entry which is preliminary data.</text>
</comment>
<keyword evidence="4 5" id="KW-0238">DNA-binding</keyword>
<dbReference type="PROSITE" id="PS50950">
    <property type="entry name" value="ZF_THAP"/>
    <property type="match status" value="1"/>
</dbReference>
<feature type="compositionally biased region" description="Basic and acidic residues" evidence="6">
    <location>
        <begin position="154"/>
        <end position="168"/>
    </location>
</feature>
<feature type="region of interest" description="Disordered" evidence="6">
    <location>
        <begin position="1"/>
        <end position="90"/>
    </location>
</feature>
<evidence type="ECO:0000256" key="4">
    <source>
        <dbReference type="ARBA" id="ARBA00023125"/>
    </source>
</evidence>
<reference evidence="9" key="1">
    <citation type="submission" date="2022-10" db="EMBL/GenBank/DDBJ databases">
        <title>Genome assembly of Pristionchus species.</title>
        <authorList>
            <person name="Yoshida K."/>
            <person name="Sommer R.J."/>
        </authorList>
    </citation>
    <scope>NUCLEOTIDE SEQUENCE [LARGE SCALE GENOMIC DNA]</scope>
    <source>
        <strain evidence="9">RS5460</strain>
    </source>
</reference>
<feature type="compositionally biased region" description="Basic and acidic residues" evidence="6">
    <location>
        <begin position="17"/>
        <end position="28"/>
    </location>
</feature>
<feature type="compositionally biased region" description="Polar residues" evidence="6">
    <location>
        <begin position="131"/>
        <end position="148"/>
    </location>
</feature>
<evidence type="ECO:0000313" key="9">
    <source>
        <dbReference type="Proteomes" id="UP001328107"/>
    </source>
</evidence>
<feature type="compositionally biased region" description="Polar residues" evidence="6">
    <location>
        <begin position="46"/>
        <end position="55"/>
    </location>
</feature>
<evidence type="ECO:0000256" key="1">
    <source>
        <dbReference type="ARBA" id="ARBA00022723"/>
    </source>
</evidence>
<dbReference type="GO" id="GO:0003677">
    <property type="term" value="F:DNA binding"/>
    <property type="evidence" value="ECO:0007669"/>
    <property type="project" value="UniProtKB-UniRule"/>
</dbReference>
<dbReference type="SMART" id="SM00980">
    <property type="entry name" value="THAP"/>
    <property type="match status" value="1"/>
</dbReference>
<accession>A0AAN5I9H6</accession>
<dbReference type="AlphaFoldDB" id="A0AAN5I9H6"/>
<sequence length="324" mass="36554">SVRMMETPPPLDSVDPMIKEDIIERKDEPIDDLADDKQGKPLADISCSSAETSRPLNHYTPEPNDKETSRSKASARMMETPPAFDSVEPPEIVEDIIERKDEPIDDLADFNQQKPYADITCSSIEAPRPLNPSTSEESYINETSTTKDSPAEPSEEHEKLLDIEKEEVQPVTNDLTDANFTEPEQEEARKPIADISTGTSQSLDQSTPSATSVVPSKRKHLHRCVVCLRRGFLSEMRSFTSNHTKRKTWINAVRWTPEGRRSLLTRISTMTGPVLCSSHFSSYSFILRGNRLQLRDDAVPFYWIKGQSKEDLTSEMADVKQDEP</sequence>
<evidence type="ECO:0000313" key="8">
    <source>
        <dbReference type="EMBL" id="GMR57673.1"/>
    </source>
</evidence>
<evidence type="ECO:0000256" key="6">
    <source>
        <dbReference type="SAM" id="MobiDB-lite"/>
    </source>
</evidence>
<feature type="compositionally biased region" description="Polar residues" evidence="6">
    <location>
        <begin position="196"/>
        <end position="214"/>
    </location>
</feature>
<protein>
    <recommendedName>
        <fullName evidence="7">THAP-type domain-containing protein</fullName>
    </recommendedName>
</protein>
<gene>
    <name evidence="8" type="ORF">PMAYCL1PPCAC_27868</name>
</gene>
<evidence type="ECO:0000259" key="7">
    <source>
        <dbReference type="PROSITE" id="PS50950"/>
    </source>
</evidence>
<evidence type="ECO:0000256" key="5">
    <source>
        <dbReference type="PROSITE-ProRule" id="PRU00309"/>
    </source>
</evidence>